<sequence>VMCNGNLLLPLFIVLKETNSIFGPRVQETLFTPINVIVKASKSDHFKMWLEKAYFPNIDSNSVLLIDSWTEHCPNYILIKLQSLIHNQLSSPRYHNLFKYSWFKSGCIQLCLKHFFIEYHCCNE</sequence>
<evidence type="ECO:0000313" key="1">
    <source>
        <dbReference type="EMBL" id="KYQ53356.1"/>
    </source>
</evidence>
<evidence type="ECO:0008006" key="3">
    <source>
        <dbReference type="Google" id="ProtNLM"/>
    </source>
</evidence>
<accession>A0A151WZM6</accession>
<dbReference type="AlphaFoldDB" id="A0A151WZM6"/>
<dbReference type="STRING" id="64791.A0A151WZM6"/>
<gene>
    <name evidence="1" type="ORF">ALC60_07508</name>
</gene>
<evidence type="ECO:0000313" key="2">
    <source>
        <dbReference type="Proteomes" id="UP000075809"/>
    </source>
</evidence>
<organism evidence="1 2">
    <name type="scientific">Mycetomoellerius zeteki</name>
    <dbReference type="NCBI Taxonomy" id="64791"/>
    <lineage>
        <taxon>Eukaryota</taxon>
        <taxon>Metazoa</taxon>
        <taxon>Ecdysozoa</taxon>
        <taxon>Arthropoda</taxon>
        <taxon>Hexapoda</taxon>
        <taxon>Insecta</taxon>
        <taxon>Pterygota</taxon>
        <taxon>Neoptera</taxon>
        <taxon>Endopterygota</taxon>
        <taxon>Hymenoptera</taxon>
        <taxon>Apocrita</taxon>
        <taxon>Aculeata</taxon>
        <taxon>Formicoidea</taxon>
        <taxon>Formicidae</taxon>
        <taxon>Myrmicinae</taxon>
        <taxon>Mycetomoellerius</taxon>
    </lineage>
</organism>
<reference evidence="1 2" key="1">
    <citation type="submission" date="2015-09" db="EMBL/GenBank/DDBJ databases">
        <title>Trachymyrmex zeteki WGS genome.</title>
        <authorList>
            <person name="Nygaard S."/>
            <person name="Hu H."/>
            <person name="Boomsma J."/>
            <person name="Zhang G."/>
        </authorList>
    </citation>
    <scope>NUCLEOTIDE SEQUENCE [LARGE SCALE GENOMIC DNA]</scope>
    <source>
        <strain evidence="1">Tzet28-1</strain>
        <tissue evidence="1">Whole body</tissue>
    </source>
</reference>
<dbReference type="EMBL" id="KQ982633">
    <property type="protein sequence ID" value="KYQ53356.1"/>
    <property type="molecule type" value="Genomic_DNA"/>
</dbReference>
<keyword evidence="2" id="KW-1185">Reference proteome</keyword>
<protein>
    <recommendedName>
        <fullName evidence="3">DDE-1 domain-containing protein</fullName>
    </recommendedName>
</protein>
<dbReference type="Proteomes" id="UP000075809">
    <property type="component" value="Unassembled WGS sequence"/>
</dbReference>
<name>A0A151WZM6_9HYME</name>
<proteinExistence type="predicted"/>
<feature type="non-terminal residue" evidence="1">
    <location>
        <position position="1"/>
    </location>
</feature>